<comment type="subcellular location">
    <subcellularLocation>
        <location evidence="1">Cell envelope</location>
    </subcellularLocation>
</comment>
<dbReference type="Proteomes" id="UP000241229">
    <property type="component" value="Unassembled WGS sequence"/>
</dbReference>
<dbReference type="PANTHER" id="PTHR46847">
    <property type="entry name" value="D-ALLOSE-BINDING PERIPLASMIC PROTEIN-RELATED"/>
    <property type="match status" value="1"/>
</dbReference>
<dbReference type="AlphaFoldDB" id="A0A2P7RVN1"/>
<keyword evidence="3" id="KW-0732">Signal</keyword>
<evidence type="ECO:0000313" key="6">
    <source>
        <dbReference type="Proteomes" id="UP000241229"/>
    </source>
</evidence>
<reference evidence="5 6" key="1">
    <citation type="submission" date="2018-03" db="EMBL/GenBank/DDBJ databases">
        <title>The draft genome of Mesorhizobium sp. 6GN-30.</title>
        <authorList>
            <person name="Liu L."/>
            <person name="Li L."/>
            <person name="Wang T."/>
            <person name="Zhang X."/>
            <person name="Liang L."/>
        </authorList>
    </citation>
    <scope>NUCLEOTIDE SEQUENCE [LARGE SCALE GENOMIC DNA]</scope>
    <source>
        <strain evidence="5 6">6GN30</strain>
    </source>
</reference>
<dbReference type="Gene3D" id="3.40.50.2300">
    <property type="match status" value="2"/>
</dbReference>
<dbReference type="InterPro" id="IPR006311">
    <property type="entry name" value="TAT_signal"/>
</dbReference>
<keyword evidence="6" id="KW-1185">Reference proteome</keyword>
<gene>
    <name evidence="5" type="ORF">C7I84_24190</name>
</gene>
<sequence>MSREEDIVRAIPAIRNSVSRRAFMQLAAAAGIAVPVGAAAGAFANRAFAAPAGKAATCVATPANDYWAAFIKGFKATAGALNVEQVELYHDNDAAREISQVRGLPTQGVNMLINTVVAAGEVPMIAKLCQENKVYYTAIWEIPAWFTPSDVGDYFVNYMTANSVEAGYQVGKELFKSIGGEGEVVHIKGLATPTDDARTAGLMKAAAEFPGIKLVGGLRGDWVREKARTVMLSMVTAYPNMKAVFAQNDSMALGALSVLKERNLTNVKIAGIDGLSEGLQEVAKGEQFVATNTSLAPYQAGFAAVTLFDALSGWKPRLAERLLYTGSLTATAETAASINEKIYQGAELPFDWAKMSRTLNPDNWDPQNNIYPIDPATQWAGQDGQDKLNPAYADAAAWKAEFDAVTKLYADHYKSGPFK</sequence>
<dbReference type="PROSITE" id="PS51318">
    <property type="entry name" value="TAT"/>
    <property type="match status" value="1"/>
</dbReference>
<name>A0A2P7RVN1_9HYPH</name>
<dbReference type="Pfam" id="PF13407">
    <property type="entry name" value="Peripla_BP_4"/>
    <property type="match status" value="1"/>
</dbReference>
<accession>A0A2P7RVN1</accession>
<feature type="domain" description="Periplasmic binding protein" evidence="4">
    <location>
        <begin position="59"/>
        <end position="311"/>
    </location>
</feature>
<organism evidence="5 6">
    <name type="scientific">Kumtagia ephedrae</name>
    <dbReference type="NCBI Taxonomy" id="2116701"/>
    <lineage>
        <taxon>Bacteria</taxon>
        <taxon>Pseudomonadati</taxon>
        <taxon>Pseudomonadota</taxon>
        <taxon>Alphaproteobacteria</taxon>
        <taxon>Hyphomicrobiales</taxon>
        <taxon>Phyllobacteriaceae</taxon>
        <taxon>Kumtagia</taxon>
    </lineage>
</organism>
<protein>
    <recommendedName>
        <fullName evidence="4">Periplasmic binding protein domain-containing protein</fullName>
    </recommendedName>
</protein>
<dbReference type="EMBL" id="PXYK01000030">
    <property type="protein sequence ID" value="PSJ54285.1"/>
    <property type="molecule type" value="Genomic_DNA"/>
</dbReference>
<comment type="similarity">
    <text evidence="2">Belongs to the bacterial solute-binding protein 2 family.</text>
</comment>
<dbReference type="OrthoDB" id="3600104at2"/>
<evidence type="ECO:0000256" key="3">
    <source>
        <dbReference type="ARBA" id="ARBA00022729"/>
    </source>
</evidence>
<dbReference type="SUPFAM" id="SSF53822">
    <property type="entry name" value="Periplasmic binding protein-like I"/>
    <property type="match status" value="1"/>
</dbReference>
<dbReference type="GO" id="GO:0030246">
    <property type="term" value="F:carbohydrate binding"/>
    <property type="evidence" value="ECO:0007669"/>
    <property type="project" value="UniProtKB-ARBA"/>
</dbReference>
<dbReference type="InterPro" id="IPR025997">
    <property type="entry name" value="SBP_2_dom"/>
</dbReference>
<dbReference type="GO" id="GO:0030313">
    <property type="term" value="C:cell envelope"/>
    <property type="evidence" value="ECO:0007669"/>
    <property type="project" value="UniProtKB-SubCell"/>
</dbReference>
<dbReference type="RefSeq" id="WP_106774789.1">
    <property type="nucleotide sequence ID" value="NZ_PXYK01000030.1"/>
</dbReference>
<evidence type="ECO:0000259" key="4">
    <source>
        <dbReference type="Pfam" id="PF13407"/>
    </source>
</evidence>
<evidence type="ECO:0000256" key="1">
    <source>
        <dbReference type="ARBA" id="ARBA00004196"/>
    </source>
</evidence>
<evidence type="ECO:0000256" key="2">
    <source>
        <dbReference type="ARBA" id="ARBA00007639"/>
    </source>
</evidence>
<dbReference type="CDD" id="cd01536">
    <property type="entry name" value="PBP1_ABC_sugar_binding-like"/>
    <property type="match status" value="1"/>
</dbReference>
<dbReference type="InterPro" id="IPR028082">
    <property type="entry name" value="Peripla_BP_I"/>
</dbReference>
<evidence type="ECO:0000313" key="5">
    <source>
        <dbReference type="EMBL" id="PSJ54285.1"/>
    </source>
</evidence>
<dbReference type="PANTHER" id="PTHR46847:SF1">
    <property type="entry name" value="D-ALLOSE-BINDING PERIPLASMIC PROTEIN-RELATED"/>
    <property type="match status" value="1"/>
</dbReference>
<proteinExistence type="inferred from homology"/>
<comment type="caution">
    <text evidence="5">The sequence shown here is derived from an EMBL/GenBank/DDBJ whole genome shotgun (WGS) entry which is preliminary data.</text>
</comment>